<protein>
    <submittedName>
        <fullName evidence="1">Uncharacterized protein</fullName>
    </submittedName>
</protein>
<reference evidence="1 2" key="1">
    <citation type="submission" date="2009-01" db="EMBL/GenBank/DDBJ databases">
        <authorList>
            <person name="Fulton L."/>
            <person name="Clifton S."/>
            <person name="Chinwalla A.T."/>
            <person name="Mitreva M."/>
            <person name="Sodergren E."/>
            <person name="Weinstock G."/>
            <person name="Clifton S."/>
            <person name="Dooling D.J."/>
            <person name="Fulton B."/>
            <person name="Minx P."/>
            <person name="Pepin K.H."/>
            <person name="Johnson M."/>
            <person name="Bhonagiri V."/>
            <person name="Nash W.E."/>
            <person name="Mardis E.R."/>
            <person name="Wilson R.K."/>
        </authorList>
    </citation>
    <scope>NUCLEOTIDE SEQUENCE [LARGE SCALE GENOMIC DNA]</scope>
    <source>
        <strain evidence="1 2">ATCC 33806</strain>
    </source>
</reference>
<dbReference type="Proteomes" id="UP000006247">
    <property type="component" value="Unassembled WGS sequence"/>
</dbReference>
<sequence length="54" mass="5236">GEAGGAHAGDREWGGLLGGFVADNPVGGEVFPGGSVAGTAEFHGCTTVFAQVFA</sequence>
<comment type="caution">
    <text evidence="1">The sequence shown here is derived from an EMBL/GenBank/DDBJ whole genome shotgun (WGS) entry which is preliminary data.</text>
</comment>
<proteinExistence type="predicted"/>
<dbReference type="EMBL" id="ACEB01000050">
    <property type="protein sequence ID" value="EEG25657.1"/>
    <property type="molecule type" value="Genomic_DNA"/>
</dbReference>
<evidence type="ECO:0000313" key="2">
    <source>
        <dbReference type="Proteomes" id="UP000006247"/>
    </source>
</evidence>
<feature type="non-terminal residue" evidence="1">
    <location>
        <position position="1"/>
    </location>
</feature>
<evidence type="ECO:0000313" key="1">
    <source>
        <dbReference type="EMBL" id="EEG25657.1"/>
    </source>
</evidence>
<dbReference type="AlphaFoldDB" id="C0E722"/>
<dbReference type="HOGENOM" id="CLU_3054783_0_0_11"/>
<organism evidence="1 2">
    <name type="scientific">Corynebacterium matruchotii ATCC 33806</name>
    <dbReference type="NCBI Taxonomy" id="566549"/>
    <lineage>
        <taxon>Bacteria</taxon>
        <taxon>Bacillati</taxon>
        <taxon>Actinomycetota</taxon>
        <taxon>Actinomycetes</taxon>
        <taxon>Mycobacteriales</taxon>
        <taxon>Corynebacteriaceae</taxon>
        <taxon>Corynebacterium</taxon>
    </lineage>
</organism>
<accession>C0E722</accession>
<gene>
    <name evidence="1" type="ORF">CORMATOL_02810</name>
</gene>
<name>C0E722_9CORY</name>